<dbReference type="SUPFAM" id="SSF49464">
    <property type="entry name" value="Carboxypeptidase regulatory domain-like"/>
    <property type="match status" value="1"/>
</dbReference>
<evidence type="ECO:0000313" key="2">
    <source>
        <dbReference type="Proteomes" id="UP000288178"/>
    </source>
</evidence>
<dbReference type="GO" id="GO:0004180">
    <property type="term" value="F:carboxypeptidase activity"/>
    <property type="evidence" value="ECO:0007669"/>
    <property type="project" value="UniProtKB-KW"/>
</dbReference>
<dbReference type="RefSeq" id="WP_128201176.1">
    <property type="nucleotide sequence ID" value="NZ_SACT01000011.1"/>
</dbReference>
<reference evidence="1 2" key="1">
    <citation type="submission" date="2019-01" db="EMBL/GenBank/DDBJ databases">
        <authorList>
            <person name="Chen W.-M."/>
        </authorList>
    </citation>
    <scope>NUCLEOTIDE SEQUENCE [LARGE SCALE GENOMIC DNA]</scope>
    <source>
        <strain evidence="1 2">ICH-3</strain>
    </source>
</reference>
<comment type="caution">
    <text evidence="1">The sequence shown here is derived from an EMBL/GenBank/DDBJ whole genome shotgun (WGS) entry which is preliminary data.</text>
</comment>
<dbReference type="EMBL" id="SACT01000011">
    <property type="protein sequence ID" value="RVT48092.1"/>
    <property type="molecule type" value="Genomic_DNA"/>
</dbReference>
<protein>
    <submittedName>
        <fullName evidence="1">Carboxypeptidase regulatory-like domain-containing protein</fullName>
    </submittedName>
</protein>
<sequence length="365" mass="36633">MSPSMHRPATARPASPARSTARAWWRAARTFGLSLAMAGAALGLVACGGGDDDGGVTGGGTPAPTALITGLAAVGAPIAGATVTGTNAQGQTVTAITASDGSFTLTITEGAPYALQVTDADGNVWASYAQAAGRANITPLTTLAMADAWGYRPLADLLANWQANAPTPEQVLAAAARVNANLQDVMRAQGVDPTALNVFTAEFAANGQGLDAVLDAMRLRFDCTATACTQTITSPDGNVLVTWNANISTTGFTVSWSGGGSGGGQIDVSLGACTANPVAGTWSMVVQTTVSGLGGVPIPEICIDGLPAKPASESEFCGGTDTLGALPTGVEVVSCSFDGTVGTIAARITSPITIDYSVTYTFVQR</sequence>
<keyword evidence="1" id="KW-0121">Carboxypeptidase</keyword>
<accession>A0A3S2TZ96</accession>
<proteinExistence type="predicted"/>
<keyword evidence="2" id="KW-1185">Reference proteome</keyword>
<gene>
    <name evidence="1" type="ORF">ENE75_23165</name>
</gene>
<keyword evidence="1" id="KW-0378">Hydrolase</keyword>
<dbReference type="AlphaFoldDB" id="A0A3S2TZ96"/>
<dbReference type="InterPro" id="IPR008969">
    <property type="entry name" value="CarboxyPept-like_regulatory"/>
</dbReference>
<keyword evidence="1" id="KW-0645">Protease</keyword>
<organism evidence="1 2">
    <name type="scientific">Rubrivivax albus</name>
    <dbReference type="NCBI Taxonomy" id="2499835"/>
    <lineage>
        <taxon>Bacteria</taxon>
        <taxon>Pseudomonadati</taxon>
        <taxon>Pseudomonadota</taxon>
        <taxon>Betaproteobacteria</taxon>
        <taxon>Burkholderiales</taxon>
        <taxon>Sphaerotilaceae</taxon>
        <taxon>Rubrivivax</taxon>
    </lineage>
</organism>
<dbReference type="Proteomes" id="UP000288178">
    <property type="component" value="Unassembled WGS sequence"/>
</dbReference>
<evidence type="ECO:0000313" key="1">
    <source>
        <dbReference type="EMBL" id="RVT48092.1"/>
    </source>
</evidence>
<dbReference type="OrthoDB" id="8683077at2"/>
<name>A0A3S2TZ96_9BURK</name>